<sequence>MATKLESLDKDMILMLSEKLKAWDAKFRDISTKMNKLQEDVRSLKIKKEIKTPVSSPIISQATIPIEVNPQPIKLKDAIETVPVFDGHRPSVFRFLRACECHVIFRVGWWE</sequence>
<dbReference type="Proteomes" id="UP000515180">
    <property type="component" value="Unplaced"/>
</dbReference>
<protein>
    <submittedName>
        <fullName evidence="2">Uncharacterized protein LOC117151652</fullName>
    </submittedName>
</protein>
<dbReference type="GeneID" id="117151652"/>
<reference evidence="2" key="1">
    <citation type="submission" date="2025-08" db="UniProtKB">
        <authorList>
            <consortium name="RefSeq"/>
        </authorList>
    </citation>
    <scope>IDENTIFICATION</scope>
</reference>
<evidence type="ECO:0000313" key="2">
    <source>
        <dbReference type="RefSeq" id="XP_033176596.1"/>
    </source>
</evidence>
<accession>A0A6P8LT12</accession>
<gene>
    <name evidence="2" type="primary">LOC117151652</name>
</gene>
<proteinExistence type="predicted"/>
<evidence type="ECO:0000313" key="1">
    <source>
        <dbReference type="Proteomes" id="UP000515180"/>
    </source>
</evidence>
<keyword evidence="1" id="KW-1185">Reference proteome</keyword>
<dbReference type="RefSeq" id="XP_033176596.1">
    <property type="nucleotide sequence ID" value="XM_033320705.1"/>
</dbReference>
<organism evidence="1 2">
    <name type="scientific">Bombus impatiens</name>
    <name type="common">Bumblebee</name>
    <dbReference type="NCBI Taxonomy" id="132113"/>
    <lineage>
        <taxon>Eukaryota</taxon>
        <taxon>Metazoa</taxon>
        <taxon>Ecdysozoa</taxon>
        <taxon>Arthropoda</taxon>
        <taxon>Hexapoda</taxon>
        <taxon>Insecta</taxon>
        <taxon>Pterygota</taxon>
        <taxon>Neoptera</taxon>
        <taxon>Endopterygota</taxon>
        <taxon>Hymenoptera</taxon>
        <taxon>Apocrita</taxon>
        <taxon>Aculeata</taxon>
        <taxon>Apoidea</taxon>
        <taxon>Anthophila</taxon>
        <taxon>Apidae</taxon>
        <taxon>Bombus</taxon>
        <taxon>Pyrobombus</taxon>
    </lineage>
</organism>
<dbReference type="AlphaFoldDB" id="A0A6P8LT12"/>
<name>A0A6P8LT12_BOMIM</name>